<evidence type="ECO:0000313" key="2">
    <source>
        <dbReference type="EMBL" id="MFC4870328.1"/>
    </source>
</evidence>
<dbReference type="InterPro" id="IPR012347">
    <property type="entry name" value="Ferritin-like"/>
</dbReference>
<dbReference type="Proteomes" id="UP001595818">
    <property type="component" value="Unassembled WGS sequence"/>
</dbReference>
<dbReference type="PROSITE" id="PS51257">
    <property type="entry name" value="PROKAR_LIPOPROTEIN"/>
    <property type="match status" value="1"/>
</dbReference>
<dbReference type="InterPro" id="IPR005183">
    <property type="entry name" value="DUF305_CopM-like"/>
</dbReference>
<evidence type="ECO:0000259" key="1">
    <source>
        <dbReference type="Pfam" id="PF03713"/>
    </source>
</evidence>
<reference evidence="3" key="1">
    <citation type="journal article" date="2019" name="Int. J. Syst. Evol. Microbiol.">
        <title>The Global Catalogue of Microorganisms (GCM) 10K type strain sequencing project: providing services to taxonomists for standard genome sequencing and annotation.</title>
        <authorList>
            <consortium name="The Broad Institute Genomics Platform"/>
            <consortium name="The Broad Institute Genome Sequencing Center for Infectious Disease"/>
            <person name="Wu L."/>
            <person name="Ma J."/>
        </authorList>
    </citation>
    <scope>NUCLEOTIDE SEQUENCE [LARGE SCALE GENOMIC DNA]</scope>
    <source>
        <strain evidence="3">CGMCC 4.7466</strain>
    </source>
</reference>
<evidence type="ECO:0000313" key="3">
    <source>
        <dbReference type="Proteomes" id="UP001595818"/>
    </source>
</evidence>
<dbReference type="EMBL" id="JBHSJJ010000001">
    <property type="protein sequence ID" value="MFC4870328.1"/>
    <property type="molecule type" value="Genomic_DNA"/>
</dbReference>
<protein>
    <submittedName>
        <fullName evidence="2">DUF305 domain-containing protein</fullName>
    </submittedName>
</protein>
<dbReference type="RefSeq" id="WP_377060767.1">
    <property type="nucleotide sequence ID" value="NZ_JBHSJJ010000001.1"/>
</dbReference>
<dbReference type="PANTHER" id="PTHR36933:SF1">
    <property type="entry name" value="SLL0788 PROTEIN"/>
    <property type="match status" value="1"/>
</dbReference>
<organism evidence="2 3">
    <name type="scientific">Negadavirga shengliensis</name>
    <dbReference type="NCBI Taxonomy" id="1389218"/>
    <lineage>
        <taxon>Bacteria</taxon>
        <taxon>Pseudomonadati</taxon>
        <taxon>Bacteroidota</taxon>
        <taxon>Cytophagia</taxon>
        <taxon>Cytophagales</taxon>
        <taxon>Cyclobacteriaceae</taxon>
        <taxon>Negadavirga</taxon>
    </lineage>
</organism>
<gene>
    <name evidence="2" type="ORF">ACFPFU_01435</name>
</gene>
<proteinExistence type="predicted"/>
<keyword evidence="3" id="KW-1185">Reference proteome</keyword>
<comment type="caution">
    <text evidence="2">The sequence shown here is derived from an EMBL/GenBank/DDBJ whole genome shotgun (WGS) entry which is preliminary data.</text>
</comment>
<feature type="domain" description="DUF305" evidence="1">
    <location>
        <begin position="72"/>
        <end position="213"/>
    </location>
</feature>
<sequence length="222" mass="25571">MRKISFGVLDLPFLMRFSTLKLVVVLFCIVTSCNDLGENDPAINNAFMAEMEAARVKMMEDMNAVTMTMDPDVDFANMMIPHHQGSIDMANILLKFGEHPEALELARGAMEADQESQNRLRQFLEEHGDPVPQAVHDFMEEMDIVMMKMDESMKAMHYTIDPDYDFAEMMIHHHQGAIDMSRVEFKYGEAEMALEEAKRIIEHQEKEIIELARFRSKHGPSR</sequence>
<dbReference type="PANTHER" id="PTHR36933">
    <property type="entry name" value="SLL0788 PROTEIN"/>
    <property type="match status" value="1"/>
</dbReference>
<accession>A0ABV9SVD1</accession>
<dbReference type="Gene3D" id="1.20.1260.10">
    <property type="match status" value="1"/>
</dbReference>
<dbReference type="Pfam" id="PF03713">
    <property type="entry name" value="DUF305"/>
    <property type="match status" value="1"/>
</dbReference>
<name>A0ABV9SVD1_9BACT</name>